<dbReference type="Proteomes" id="UP000245765">
    <property type="component" value="Unassembled WGS sequence"/>
</dbReference>
<dbReference type="EMBL" id="QGNA01000004">
    <property type="protein sequence ID" value="PWS36062.1"/>
    <property type="molecule type" value="Genomic_DNA"/>
</dbReference>
<dbReference type="Gene3D" id="3.40.50.1820">
    <property type="entry name" value="alpha/beta hydrolase"/>
    <property type="match status" value="1"/>
</dbReference>
<evidence type="ECO:0000313" key="1">
    <source>
        <dbReference type="EMBL" id="PWS36062.1"/>
    </source>
</evidence>
<dbReference type="SUPFAM" id="SSF53474">
    <property type="entry name" value="alpha/beta-Hydrolases"/>
    <property type="match status" value="1"/>
</dbReference>
<comment type="caution">
    <text evidence="1">The sequence shown here is derived from an EMBL/GenBank/DDBJ whole genome shotgun (WGS) entry which is preliminary data.</text>
</comment>
<dbReference type="OrthoDB" id="9810066at2"/>
<evidence type="ECO:0000313" key="2">
    <source>
        <dbReference type="Proteomes" id="UP000245765"/>
    </source>
</evidence>
<keyword evidence="2" id="KW-1185">Reference proteome</keyword>
<protein>
    <submittedName>
        <fullName evidence="1">Hydrolase</fullName>
    </submittedName>
</protein>
<keyword evidence="1" id="KW-0378">Hydrolase</keyword>
<proteinExistence type="predicted"/>
<dbReference type="GO" id="GO:0016787">
    <property type="term" value="F:hydrolase activity"/>
    <property type="evidence" value="ECO:0007669"/>
    <property type="project" value="UniProtKB-KW"/>
</dbReference>
<name>A0A317FCA7_9PROT</name>
<dbReference type="AlphaFoldDB" id="A0A317FCA7"/>
<accession>A0A317FCA7</accession>
<dbReference type="PANTHER" id="PTHR22946">
    <property type="entry name" value="DIENELACTONE HYDROLASE DOMAIN-CONTAINING PROTEIN-RELATED"/>
    <property type="match status" value="1"/>
</dbReference>
<dbReference type="InterPro" id="IPR029058">
    <property type="entry name" value="AB_hydrolase_fold"/>
</dbReference>
<dbReference type="InterPro" id="IPR050261">
    <property type="entry name" value="FrsA_esterase"/>
</dbReference>
<organism evidence="1 2">
    <name type="scientific">Falsiroseomonas bella</name>
    <dbReference type="NCBI Taxonomy" id="2184016"/>
    <lineage>
        <taxon>Bacteria</taxon>
        <taxon>Pseudomonadati</taxon>
        <taxon>Pseudomonadota</taxon>
        <taxon>Alphaproteobacteria</taxon>
        <taxon>Acetobacterales</taxon>
        <taxon>Roseomonadaceae</taxon>
        <taxon>Falsiroseomonas</taxon>
    </lineage>
</organism>
<gene>
    <name evidence="1" type="ORF">DFH01_20630</name>
</gene>
<sequence>MPPGLEASFELPPRARGIVLFAHGSGSGRLSPRNRQVAAALNDCGLATLLFDLLTEEEAADRRKVFDIGLLAERLGTAMAFTARHPGTAGLPLGLFGASTGAAAALVAAAARPEAVGAVVSRGGRPDLAGEASLGRVVAPTLLIVGGADREVLALNAEARSRMTCPSELAVVPGATHLFEEPGALERVSHLTSAWFQRWLAPEAKDVPV</sequence>
<reference evidence="2" key="1">
    <citation type="submission" date="2018-05" db="EMBL/GenBank/DDBJ databases">
        <authorList>
            <person name="Du Z."/>
            <person name="Wang X."/>
        </authorList>
    </citation>
    <scope>NUCLEOTIDE SEQUENCE [LARGE SCALE GENOMIC DNA]</scope>
    <source>
        <strain evidence="2">CQN31</strain>
    </source>
</reference>